<keyword evidence="4" id="KW-1185">Reference proteome</keyword>
<dbReference type="Pfam" id="PF25973">
    <property type="entry name" value="BSH_CzcB"/>
    <property type="match status" value="1"/>
</dbReference>
<comment type="caution">
    <text evidence="3">The sequence shown here is derived from an EMBL/GenBank/DDBJ whole genome shotgun (WGS) entry which is preliminary data.</text>
</comment>
<proteinExistence type="predicted"/>
<accession>A0ABT6YBB0</accession>
<name>A0ABT6YBB0_9BACT</name>
<keyword evidence="1" id="KW-0175">Coiled coil</keyword>
<dbReference type="EMBL" id="JASHIF010000012">
    <property type="protein sequence ID" value="MDI9860757.1"/>
    <property type="molecule type" value="Genomic_DNA"/>
</dbReference>
<feature type="coiled-coil region" evidence="1">
    <location>
        <begin position="144"/>
        <end position="185"/>
    </location>
</feature>
<dbReference type="PANTHER" id="PTHR30469">
    <property type="entry name" value="MULTIDRUG RESISTANCE PROTEIN MDTA"/>
    <property type="match status" value="1"/>
</dbReference>
<reference evidence="3 4" key="1">
    <citation type="submission" date="2023-05" db="EMBL/GenBank/DDBJ databases">
        <title>Novel species of genus Flectobacillus isolated from stream in China.</title>
        <authorList>
            <person name="Lu H."/>
        </authorList>
    </citation>
    <scope>NUCLEOTIDE SEQUENCE [LARGE SCALE GENOMIC DNA]</scope>
    <source>
        <strain evidence="3 4">KCTC 42575</strain>
    </source>
</reference>
<gene>
    <name evidence="3" type="ORF">QM524_16190</name>
</gene>
<dbReference type="InterPro" id="IPR058647">
    <property type="entry name" value="BSH_CzcB-like"/>
</dbReference>
<dbReference type="SUPFAM" id="SSF111369">
    <property type="entry name" value="HlyD-like secretion proteins"/>
    <property type="match status" value="1"/>
</dbReference>
<evidence type="ECO:0000256" key="1">
    <source>
        <dbReference type="SAM" id="Coils"/>
    </source>
</evidence>
<evidence type="ECO:0000313" key="4">
    <source>
        <dbReference type="Proteomes" id="UP001236507"/>
    </source>
</evidence>
<dbReference type="PANTHER" id="PTHR30469:SF15">
    <property type="entry name" value="HLYD FAMILY OF SECRETION PROTEINS"/>
    <property type="match status" value="1"/>
</dbReference>
<evidence type="ECO:0000313" key="3">
    <source>
        <dbReference type="EMBL" id="MDI9860757.1"/>
    </source>
</evidence>
<dbReference type="Proteomes" id="UP001236507">
    <property type="component" value="Unassembled WGS sequence"/>
</dbReference>
<feature type="domain" description="CzcB-like barrel-sandwich hybrid" evidence="2">
    <location>
        <begin position="54"/>
        <end position="220"/>
    </location>
</feature>
<sequence>MKHYLILSLLVALLMGCNKDQSKESTNQKQSNPKAPTKLVVAIGRVEPQEGIIKLSAPVGGIVEKVMKNDGDKVQLNEVILQLDDDAEQNKINELKVKIATQRTQIEITQSKVTEVIANLKNKKLLLDRAKQLITKGAETQQVYDNLATDLEVLEANLSAAKTQVQLANSELNELQAQLKTLYQEAGKKVFRAPFAGIILDRAVNQGESVSQFASYAEVAPQGKLIIRAEVDEMFSNNIKIGDTVEIVNIGSSNVIAKGQISSMAPYLKKKSLFSEKADDQEDRRVREIRISVADDKNLVINAKIECNIKL</sequence>
<evidence type="ECO:0000259" key="2">
    <source>
        <dbReference type="Pfam" id="PF25973"/>
    </source>
</evidence>
<dbReference type="RefSeq" id="WP_283345372.1">
    <property type="nucleotide sequence ID" value="NZ_JASHIF010000012.1"/>
</dbReference>
<dbReference type="Gene3D" id="2.40.50.100">
    <property type="match status" value="1"/>
</dbReference>
<organism evidence="3 4">
    <name type="scientific">Flectobacillus roseus</name>
    <dbReference type="NCBI Taxonomy" id="502259"/>
    <lineage>
        <taxon>Bacteria</taxon>
        <taxon>Pseudomonadati</taxon>
        <taxon>Bacteroidota</taxon>
        <taxon>Cytophagia</taxon>
        <taxon>Cytophagales</taxon>
        <taxon>Flectobacillaceae</taxon>
        <taxon>Flectobacillus</taxon>
    </lineage>
</organism>
<dbReference type="Gene3D" id="1.10.287.470">
    <property type="entry name" value="Helix hairpin bin"/>
    <property type="match status" value="1"/>
</dbReference>
<dbReference type="PROSITE" id="PS51257">
    <property type="entry name" value="PROKAR_LIPOPROTEIN"/>
    <property type="match status" value="1"/>
</dbReference>
<protein>
    <submittedName>
        <fullName evidence="3">HlyD family efflux transporter periplasmic adaptor subunit</fullName>
    </submittedName>
</protein>